<dbReference type="GO" id="GO:0020037">
    <property type="term" value="F:heme binding"/>
    <property type="evidence" value="ECO:0007669"/>
    <property type="project" value="TreeGrafter"/>
</dbReference>
<name>A0AAU8A330_9BURK</name>
<proteinExistence type="predicted"/>
<feature type="transmembrane region" description="Helical" evidence="6">
    <location>
        <begin position="12"/>
        <end position="33"/>
    </location>
</feature>
<evidence type="ECO:0000313" key="8">
    <source>
        <dbReference type="EMBL" id="XCC58103.1"/>
    </source>
</evidence>
<evidence type="ECO:0000259" key="7">
    <source>
        <dbReference type="Pfam" id="PF01292"/>
    </source>
</evidence>
<evidence type="ECO:0000256" key="3">
    <source>
        <dbReference type="ARBA" id="ARBA00022692"/>
    </source>
</evidence>
<feature type="transmembrane region" description="Helical" evidence="6">
    <location>
        <begin position="39"/>
        <end position="60"/>
    </location>
</feature>
<dbReference type="Pfam" id="PF01292">
    <property type="entry name" value="Ni_hydr_CYTB"/>
    <property type="match status" value="1"/>
</dbReference>
<protein>
    <submittedName>
        <fullName evidence="8">Cytochrome b/b6 domain-containing protein</fullName>
    </submittedName>
</protein>
<keyword evidence="4 6" id="KW-1133">Transmembrane helix</keyword>
<organism evidence="8">
    <name type="scientific">Polynucleobacter sp. UK-FUSCHL-C3</name>
    <dbReference type="NCBI Taxonomy" id="2955208"/>
    <lineage>
        <taxon>Bacteria</taxon>
        <taxon>Pseudomonadati</taxon>
        <taxon>Pseudomonadota</taxon>
        <taxon>Betaproteobacteria</taxon>
        <taxon>Burkholderiales</taxon>
        <taxon>Burkholderiaceae</taxon>
        <taxon>Polynucleobacter</taxon>
    </lineage>
</organism>
<dbReference type="RefSeq" id="WP_353439263.1">
    <property type="nucleotide sequence ID" value="NZ_CP099959.1"/>
</dbReference>
<dbReference type="SUPFAM" id="SSF81342">
    <property type="entry name" value="Transmembrane di-heme cytochromes"/>
    <property type="match status" value="1"/>
</dbReference>
<dbReference type="PANTHER" id="PTHR30485">
    <property type="entry name" value="NI/FE-HYDROGENASE 1 B-TYPE CYTOCHROME SUBUNIT"/>
    <property type="match status" value="1"/>
</dbReference>
<evidence type="ECO:0000256" key="5">
    <source>
        <dbReference type="ARBA" id="ARBA00023136"/>
    </source>
</evidence>
<keyword evidence="2" id="KW-1003">Cell membrane</keyword>
<comment type="subcellular location">
    <subcellularLocation>
        <location evidence="1">Cell membrane</location>
        <topology evidence="1">Multi-pass membrane protein</topology>
    </subcellularLocation>
</comment>
<dbReference type="GO" id="GO:0009055">
    <property type="term" value="F:electron transfer activity"/>
    <property type="evidence" value="ECO:0007669"/>
    <property type="project" value="InterPro"/>
</dbReference>
<keyword evidence="3 6" id="KW-0812">Transmembrane</keyword>
<feature type="transmembrane region" description="Helical" evidence="6">
    <location>
        <begin position="94"/>
        <end position="116"/>
    </location>
</feature>
<dbReference type="GO" id="GO:0022904">
    <property type="term" value="P:respiratory electron transport chain"/>
    <property type="evidence" value="ECO:0007669"/>
    <property type="project" value="InterPro"/>
</dbReference>
<dbReference type="InterPro" id="IPR016174">
    <property type="entry name" value="Di-haem_cyt_TM"/>
</dbReference>
<dbReference type="EMBL" id="CP099959">
    <property type="protein sequence ID" value="XCC58103.1"/>
    <property type="molecule type" value="Genomic_DNA"/>
</dbReference>
<dbReference type="GO" id="GO:0005886">
    <property type="term" value="C:plasma membrane"/>
    <property type="evidence" value="ECO:0007669"/>
    <property type="project" value="UniProtKB-SubCell"/>
</dbReference>
<dbReference type="InterPro" id="IPR051542">
    <property type="entry name" value="Hydrogenase_cytochrome"/>
</dbReference>
<evidence type="ECO:0000256" key="4">
    <source>
        <dbReference type="ARBA" id="ARBA00022989"/>
    </source>
</evidence>
<evidence type="ECO:0000256" key="6">
    <source>
        <dbReference type="SAM" id="Phobius"/>
    </source>
</evidence>
<gene>
    <name evidence="8" type="ORF">NKE59_02100</name>
</gene>
<dbReference type="PANTHER" id="PTHR30485:SF2">
    <property type="entry name" value="BLL0597 PROTEIN"/>
    <property type="match status" value="1"/>
</dbReference>
<dbReference type="AlphaFoldDB" id="A0AAU8A330"/>
<feature type="domain" description="Cytochrome b561 bacterial/Ni-hydrogenase" evidence="7">
    <location>
        <begin position="7"/>
        <end position="178"/>
    </location>
</feature>
<feature type="transmembrane region" description="Helical" evidence="6">
    <location>
        <begin position="202"/>
        <end position="219"/>
    </location>
</feature>
<sequence length="220" mass="24367">MKQKIRVWDLPIRLFHWALALCVILGIIFVKIGGNAMQWHAYCGYIALALVLFRIIWGFLGSWHSRFANFIPTPKRLIAYLRGGMGDSLGHNPLGALSVIAILLAVLIQASTGLFADDDIFFQGPFAKYVSNATVAFLTSMHRFNQYIIMALVALHIGAILFYQFYKKESLVAPMITGDKNGEEAFGGTAPPEPIDTGKQRLVALTIFIAVGLGLYYLIN</sequence>
<evidence type="ECO:0000256" key="1">
    <source>
        <dbReference type="ARBA" id="ARBA00004651"/>
    </source>
</evidence>
<dbReference type="InterPro" id="IPR011577">
    <property type="entry name" value="Cyt_b561_bac/Ni-Hgenase"/>
</dbReference>
<keyword evidence="5 6" id="KW-0472">Membrane</keyword>
<feature type="transmembrane region" description="Helical" evidence="6">
    <location>
        <begin position="147"/>
        <end position="166"/>
    </location>
</feature>
<dbReference type="Gene3D" id="1.20.950.20">
    <property type="entry name" value="Transmembrane di-heme cytochromes, Chain C"/>
    <property type="match status" value="1"/>
</dbReference>
<evidence type="ECO:0000256" key="2">
    <source>
        <dbReference type="ARBA" id="ARBA00022475"/>
    </source>
</evidence>
<reference evidence="8" key="1">
    <citation type="submission" date="2022-06" db="EMBL/GenBank/DDBJ databases">
        <title>New Polynucleobacter species.</title>
        <authorList>
            <person name="Hahn M.W."/>
        </authorList>
    </citation>
    <scope>NUCLEOTIDE SEQUENCE</scope>
    <source>
        <strain evidence="8">UK-FUSCHL-C3</strain>
    </source>
</reference>
<accession>A0AAU8A330</accession>